<name>A0AAV5T545_9BILA</name>
<proteinExistence type="predicted"/>
<evidence type="ECO:0000313" key="2">
    <source>
        <dbReference type="Proteomes" id="UP001432027"/>
    </source>
</evidence>
<sequence>FFFLDLTKSCVSLTLWRCWNVTPEAIDQLYTNMIEGSTKLRQLDILTPLPYDDESSFFKLCGISFGEGRVYSSKDIQAFQSEHRYEGFCFFDGNLEIKFTGSGVLHFELHDTQ</sequence>
<dbReference type="Proteomes" id="UP001432027">
    <property type="component" value="Unassembled WGS sequence"/>
</dbReference>
<feature type="non-terminal residue" evidence="1">
    <location>
        <position position="113"/>
    </location>
</feature>
<evidence type="ECO:0000313" key="1">
    <source>
        <dbReference type="EMBL" id="GMS90409.1"/>
    </source>
</evidence>
<comment type="caution">
    <text evidence="1">The sequence shown here is derived from an EMBL/GenBank/DDBJ whole genome shotgun (WGS) entry which is preliminary data.</text>
</comment>
<dbReference type="EMBL" id="BTSX01000003">
    <property type="protein sequence ID" value="GMS90409.1"/>
    <property type="molecule type" value="Genomic_DNA"/>
</dbReference>
<keyword evidence="2" id="KW-1185">Reference proteome</keyword>
<reference evidence="1" key="1">
    <citation type="submission" date="2023-10" db="EMBL/GenBank/DDBJ databases">
        <title>Genome assembly of Pristionchus species.</title>
        <authorList>
            <person name="Yoshida K."/>
            <person name="Sommer R.J."/>
        </authorList>
    </citation>
    <scope>NUCLEOTIDE SEQUENCE</scope>
    <source>
        <strain evidence="1">RS0144</strain>
    </source>
</reference>
<organism evidence="1 2">
    <name type="scientific">Pristionchus entomophagus</name>
    <dbReference type="NCBI Taxonomy" id="358040"/>
    <lineage>
        <taxon>Eukaryota</taxon>
        <taxon>Metazoa</taxon>
        <taxon>Ecdysozoa</taxon>
        <taxon>Nematoda</taxon>
        <taxon>Chromadorea</taxon>
        <taxon>Rhabditida</taxon>
        <taxon>Rhabditina</taxon>
        <taxon>Diplogasteromorpha</taxon>
        <taxon>Diplogasteroidea</taxon>
        <taxon>Neodiplogasteridae</taxon>
        <taxon>Pristionchus</taxon>
    </lineage>
</organism>
<protein>
    <submittedName>
        <fullName evidence="1">Uncharacterized protein</fullName>
    </submittedName>
</protein>
<accession>A0AAV5T545</accession>
<gene>
    <name evidence="1" type="ORF">PENTCL1PPCAC_12584</name>
</gene>
<dbReference type="AlphaFoldDB" id="A0AAV5T545"/>
<feature type="non-terminal residue" evidence="1">
    <location>
        <position position="1"/>
    </location>
</feature>